<keyword evidence="2" id="KW-1185">Reference proteome</keyword>
<name>L8WZL9_THACA</name>
<dbReference type="AlphaFoldDB" id="L8WZL9"/>
<proteinExistence type="predicted"/>
<gene>
    <name evidence="1" type="ORF">AG1IA_02537</name>
</gene>
<reference evidence="1 2" key="1">
    <citation type="journal article" date="2013" name="Nat. Commun.">
        <title>The evolution and pathogenic mechanisms of the rice sheath blight pathogen.</title>
        <authorList>
            <person name="Zheng A."/>
            <person name="Lin R."/>
            <person name="Xu L."/>
            <person name="Qin P."/>
            <person name="Tang C."/>
            <person name="Ai P."/>
            <person name="Zhang D."/>
            <person name="Liu Y."/>
            <person name="Sun Z."/>
            <person name="Feng H."/>
            <person name="Wang Y."/>
            <person name="Chen Y."/>
            <person name="Liang X."/>
            <person name="Fu R."/>
            <person name="Li Q."/>
            <person name="Zhang J."/>
            <person name="Yu X."/>
            <person name="Xie Z."/>
            <person name="Ding L."/>
            <person name="Guan P."/>
            <person name="Tang J."/>
            <person name="Liang Y."/>
            <person name="Wang S."/>
            <person name="Deng Q."/>
            <person name="Li S."/>
            <person name="Zhu J."/>
            <person name="Wang L."/>
            <person name="Liu H."/>
            <person name="Li P."/>
        </authorList>
    </citation>
    <scope>NUCLEOTIDE SEQUENCE [LARGE SCALE GENOMIC DNA]</scope>
    <source>
        <strain evidence="2">AG-1 IA</strain>
    </source>
</reference>
<protein>
    <submittedName>
        <fullName evidence="1">Uncharacterized protein</fullName>
    </submittedName>
</protein>
<sequence>MPAAERPRQSSSQYRIKLVPERMLIYPKIYRENVQPRFEGGCLEFWGVIPSGLIVPPSCKEPQQRSTCRLDSQNTSTIVARGARLEFRIRPPLRPIRRANRRENRALFVCGWWVASCRPCAKGKKRAYTNSLMDFGFRGQFGIRKAARAAPVTSVCAYGGREKVEQDLAWVYYPFQDGRNI</sequence>
<comment type="caution">
    <text evidence="1">The sequence shown here is derived from an EMBL/GenBank/DDBJ whole genome shotgun (WGS) entry which is preliminary data.</text>
</comment>
<dbReference type="HOGENOM" id="CLU_1489960_0_0_1"/>
<accession>L8WZL9</accession>
<dbReference type="EMBL" id="AFRT01000545">
    <property type="protein sequence ID" value="ELU43430.1"/>
    <property type="molecule type" value="Genomic_DNA"/>
</dbReference>
<dbReference type="Proteomes" id="UP000011668">
    <property type="component" value="Unassembled WGS sequence"/>
</dbReference>
<organism evidence="1 2">
    <name type="scientific">Thanatephorus cucumeris (strain AG1-IA)</name>
    <name type="common">Rice sheath blight fungus</name>
    <name type="synonym">Rhizoctonia solani</name>
    <dbReference type="NCBI Taxonomy" id="983506"/>
    <lineage>
        <taxon>Eukaryota</taxon>
        <taxon>Fungi</taxon>
        <taxon>Dikarya</taxon>
        <taxon>Basidiomycota</taxon>
        <taxon>Agaricomycotina</taxon>
        <taxon>Agaricomycetes</taxon>
        <taxon>Cantharellales</taxon>
        <taxon>Ceratobasidiaceae</taxon>
        <taxon>Rhizoctonia</taxon>
        <taxon>Rhizoctonia solani AG-1</taxon>
    </lineage>
</organism>
<evidence type="ECO:0000313" key="2">
    <source>
        <dbReference type="Proteomes" id="UP000011668"/>
    </source>
</evidence>
<evidence type="ECO:0000313" key="1">
    <source>
        <dbReference type="EMBL" id="ELU43430.1"/>
    </source>
</evidence>